<dbReference type="AlphaFoldDB" id="A0A8J4UW03"/>
<feature type="transmembrane region" description="Helical" evidence="2">
    <location>
        <begin position="135"/>
        <end position="153"/>
    </location>
</feature>
<organism evidence="3 4">
    <name type="scientific">Polysphondylium violaceum</name>
    <dbReference type="NCBI Taxonomy" id="133409"/>
    <lineage>
        <taxon>Eukaryota</taxon>
        <taxon>Amoebozoa</taxon>
        <taxon>Evosea</taxon>
        <taxon>Eumycetozoa</taxon>
        <taxon>Dictyostelia</taxon>
        <taxon>Dictyosteliales</taxon>
        <taxon>Dictyosteliaceae</taxon>
        <taxon>Polysphondylium</taxon>
    </lineage>
</organism>
<feature type="transmembrane region" description="Helical" evidence="2">
    <location>
        <begin position="245"/>
        <end position="271"/>
    </location>
</feature>
<evidence type="ECO:0000313" key="4">
    <source>
        <dbReference type="Proteomes" id="UP000695562"/>
    </source>
</evidence>
<keyword evidence="2" id="KW-1133">Transmembrane helix</keyword>
<reference evidence="3" key="1">
    <citation type="submission" date="2020-01" db="EMBL/GenBank/DDBJ databases">
        <title>Development of genomics and gene disruption for Polysphondylium violaceum indicates a role for the polyketide synthase stlB in stalk morphogenesis.</title>
        <authorList>
            <person name="Narita B."/>
            <person name="Kawabe Y."/>
            <person name="Kin K."/>
            <person name="Saito T."/>
            <person name="Gibbs R."/>
            <person name="Kuspa A."/>
            <person name="Muzny D."/>
            <person name="Queller D."/>
            <person name="Richards S."/>
            <person name="Strassman J."/>
            <person name="Sucgang R."/>
            <person name="Worley K."/>
            <person name="Schaap P."/>
        </authorList>
    </citation>
    <scope>NUCLEOTIDE SEQUENCE</scope>
    <source>
        <strain evidence="3">QSvi11</strain>
    </source>
</reference>
<evidence type="ECO:0000256" key="1">
    <source>
        <dbReference type="SAM" id="MobiDB-lite"/>
    </source>
</evidence>
<feature type="transmembrane region" description="Helical" evidence="2">
    <location>
        <begin position="93"/>
        <end position="114"/>
    </location>
</feature>
<feature type="transmembrane region" description="Helical" evidence="2">
    <location>
        <begin position="209"/>
        <end position="233"/>
    </location>
</feature>
<dbReference type="OrthoDB" id="10671619at2759"/>
<feature type="region of interest" description="Disordered" evidence="1">
    <location>
        <begin position="307"/>
        <end position="340"/>
    </location>
</feature>
<gene>
    <name evidence="3" type="ORF">CYY_001673</name>
</gene>
<dbReference type="EMBL" id="AJWJ01000041">
    <property type="protein sequence ID" value="KAF2077041.1"/>
    <property type="molecule type" value="Genomic_DNA"/>
</dbReference>
<proteinExistence type="predicted"/>
<accession>A0A8J4UW03</accession>
<evidence type="ECO:0000313" key="3">
    <source>
        <dbReference type="EMBL" id="KAF2077041.1"/>
    </source>
</evidence>
<feature type="transmembrane region" description="Helical" evidence="2">
    <location>
        <begin position="173"/>
        <end position="197"/>
    </location>
</feature>
<comment type="caution">
    <text evidence="3">The sequence shown here is derived from an EMBL/GenBank/DDBJ whole genome shotgun (WGS) entry which is preliminary data.</text>
</comment>
<keyword evidence="2" id="KW-0812">Transmembrane</keyword>
<feature type="region of interest" description="Disordered" evidence="1">
    <location>
        <begin position="372"/>
        <end position="395"/>
    </location>
</feature>
<keyword evidence="2" id="KW-0472">Membrane</keyword>
<evidence type="ECO:0000256" key="2">
    <source>
        <dbReference type="SAM" id="Phobius"/>
    </source>
</evidence>
<protein>
    <submittedName>
        <fullName evidence="3">Uncharacterized protein</fullName>
    </submittedName>
</protein>
<keyword evidence="4" id="KW-1185">Reference proteome</keyword>
<dbReference type="Proteomes" id="UP000695562">
    <property type="component" value="Unassembled WGS sequence"/>
</dbReference>
<sequence length="395" mass="43940">MVIPGDNKKSSSGLIIFIAVWSAIVACLLLWRITYNIALKKNRYFKEIIHIGLVVFLIFTCGLYSSLGWAMNDSSLNPKTLSVLVQTSLVVQLYRYFIPFAYFFLIILLLNYWIGIYIDIFQIRNGHIFTRYTKPTFIAAVIPLVILFILNIVSFTKKLKFKARVAIESISFYLPILIVLGLSLFIFAYSIYLLISLQKNPFRARMYKLVIRFSIVTLTIIVSVILNIANYVYGGLILPSQLYTVFMLITCTQIGFIIYPDFDFLCLPILVRLSKSICSLLFGKKRSTSTSSFEKESGISMEMSSSCSAINSAGPRSPNTIANSNNNNSGKKDNGASQDSSDVQTFIDMAEFESVDINSSCGDLKQHNSMLSSSVSTCSAAPASDKVPTSGTGDS</sequence>
<feature type="transmembrane region" description="Helical" evidence="2">
    <location>
        <begin position="12"/>
        <end position="31"/>
    </location>
</feature>
<feature type="transmembrane region" description="Helical" evidence="2">
    <location>
        <begin position="51"/>
        <end position="71"/>
    </location>
</feature>
<name>A0A8J4UW03_9MYCE</name>